<dbReference type="PANTHER" id="PTHR20854">
    <property type="entry name" value="INOSITOL MONOPHOSPHATASE"/>
    <property type="match status" value="1"/>
</dbReference>
<evidence type="ECO:0000256" key="1">
    <source>
        <dbReference type="ARBA" id="ARBA00001033"/>
    </source>
</evidence>
<dbReference type="GO" id="GO:0046872">
    <property type="term" value="F:metal ion binding"/>
    <property type="evidence" value="ECO:0007669"/>
    <property type="project" value="UniProtKB-KW"/>
</dbReference>
<dbReference type="GO" id="GO:0007165">
    <property type="term" value="P:signal transduction"/>
    <property type="evidence" value="ECO:0007669"/>
    <property type="project" value="TreeGrafter"/>
</dbReference>
<dbReference type="InterPro" id="IPR000760">
    <property type="entry name" value="Inositol_monophosphatase-like"/>
</dbReference>
<keyword evidence="4 5" id="KW-0460">Magnesium</keyword>
<name>A0AAW8F4Z7_9ACTN</name>
<dbReference type="PANTHER" id="PTHR20854:SF4">
    <property type="entry name" value="INOSITOL-1-MONOPHOSPHATASE-RELATED"/>
    <property type="match status" value="1"/>
</dbReference>
<sequence>MTDSADLALAHRLADQADEIARHHFRAPDLGAEDKGDGSPVTEADREIERALRASIRAEHPGDAFIGEEFGAHGRSSRRWIIDAIDGTASFIAGDPEWSTLIALETHGAVTLGMVSAPALGRRWWATPGTGTWMGPCPSNPSAPPSRLTLTAGGSARDAAIGIWPPPSRLSETERAAAARLAAGTATVLPALNWSTPDHATPPPSKPSTGSGTCHGALLVATGKLDAFLLLGAGPWDIAAVIPIVEEAGGTFSDLSGQRRTDTGAALFARPGLHQQLLSMARAAN</sequence>
<dbReference type="GO" id="GO:0046854">
    <property type="term" value="P:phosphatidylinositol phosphate biosynthetic process"/>
    <property type="evidence" value="ECO:0007669"/>
    <property type="project" value="InterPro"/>
</dbReference>
<evidence type="ECO:0000313" key="7">
    <source>
        <dbReference type="EMBL" id="MDQ0904889.1"/>
    </source>
</evidence>
<comment type="catalytic activity">
    <reaction evidence="1">
        <text>a myo-inositol phosphate + H2O = myo-inositol + phosphate</text>
        <dbReference type="Rhea" id="RHEA:24056"/>
        <dbReference type="ChEBI" id="CHEBI:15377"/>
        <dbReference type="ChEBI" id="CHEBI:17268"/>
        <dbReference type="ChEBI" id="CHEBI:43474"/>
        <dbReference type="ChEBI" id="CHEBI:84139"/>
        <dbReference type="EC" id="3.1.3.25"/>
    </reaction>
</comment>
<evidence type="ECO:0000256" key="4">
    <source>
        <dbReference type="ARBA" id="ARBA00022842"/>
    </source>
</evidence>
<evidence type="ECO:0000256" key="2">
    <source>
        <dbReference type="ARBA" id="ARBA00013106"/>
    </source>
</evidence>
<comment type="cofactor">
    <cofactor evidence="5">
        <name>Mg(2+)</name>
        <dbReference type="ChEBI" id="CHEBI:18420"/>
    </cofactor>
</comment>
<evidence type="ECO:0000313" key="8">
    <source>
        <dbReference type="Proteomes" id="UP001234216"/>
    </source>
</evidence>
<dbReference type="InterPro" id="IPR020550">
    <property type="entry name" value="Inositol_monophosphatase_CS"/>
</dbReference>
<dbReference type="SUPFAM" id="SSF56655">
    <property type="entry name" value="Carbohydrate phosphatase"/>
    <property type="match status" value="1"/>
</dbReference>
<accession>A0AAW8F4Z7</accession>
<dbReference type="PROSITE" id="PS00630">
    <property type="entry name" value="IMP_2"/>
    <property type="match status" value="1"/>
</dbReference>
<protein>
    <recommendedName>
        <fullName evidence="2">inositol-phosphate phosphatase</fullName>
        <ecNumber evidence="2">3.1.3.25</ecNumber>
    </recommendedName>
</protein>
<keyword evidence="7" id="KW-0378">Hydrolase</keyword>
<organism evidence="7 8">
    <name type="scientific">Streptomyces canus</name>
    <dbReference type="NCBI Taxonomy" id="58343"/>
    <lineage>
        <taxon>Bacteria</taxon>
        <taxon>Bacillati</taxon>
        <taxon>Actinomycetota</taxon>
        <taxon>Actinomycetes</taxon>
        <taxon>Kitasatosporales</taxon>
        <taxon>Streptomycetaceae</taxon>
        <taxon>Streptomyces</taxon>
        <taxon>Streptomyces aurantiacus group</taxon>
    </lineage>
</organism>
<feature type="binding site" evidence="5">
    <location>
        <position position="86"/>
    </location>
    <ligand>
        <name>Mg(2+)</name>
        <dbReference type="ChEBI" id="CHEBI:18420"/>
        <label>1</label>
        <note>catalytic</note>
    </ligand>
</feature>
<dbReference type="EMBL" id="JAUSZV010000005">
    <property type="protein sequence ID" value="MDQ0904889.1"/>
    <property type="molecule type" value="Genomic_DNA"/>
</dbReference>
<dbReference type="GO" id="GO:0006020">
    <property type="term" value="P:inositol metabolic process"/>
    <property type="evidence" value="ECO:0007669"/>
    <property type="project" value="TreeGrafter"/>
</dbReference>
<evidence type="ECO:0000256" key="3">
    <source>
        <dbReference type="ARBA" id="ARBA00022723"/>
    </source>
</evidence>
<feature type="binding site" evidence="5">
    <location>
        <position position="68"/>
    </location>
    <ligand>
        <name>Mg(2+)</name>
        <dbReference type="ChEBI" id="CHEBI:18420"/>
        <label>1</label>
        <note>catalytic</note>
    </ligand>
</feature>
<evidence type="ECO:0000256" key="6">
    <source>
        <dbReference type="SAM" id="MobiDB-lite"/>
    </source>
</evidence>
<feature type="region of interest" description="Disordered" evidence="6">
    <location>
        <begin position="193"/>
        <end position="212"/>
    </location>
</feature>
<dbReference type="GO" id="GO:0008934">
    <property type="term" value="F:inositol monophosphate 1-phosphatase activity"/>
    <property type="evidence" value="ECO:0007669"/>
    <property type="project" value="TreeGrafter"/>
</dbReference>
<dbReference type="EC" id="3.1.3.25" evidence="2"/>
<dbReference type="Pfam" id="PF00459">
    <property type="entry name" value="Inositol_P"/>
    <property type="match status" value="1"/>
</dbReference>
<dbReference type="AlphaFoldDB" id="A0AAW8F4Z7"/>
<dbReference type="Proteomes" id="UP001234216">
    <property type="component" value="Unassembled WGS sequence"/>
</dbReference>
<feature type="binding site" evidence="5">
    <location>
        <position position="83"/>
    </location>
    <ligand>
        <name>Mg(2+)</name>
        <dbReference type="ChEBI" id="CHEBI:18420"/>
        <label>1</label>
        <note>catalytic</note>
    </ligand>
</feature>
<proteinExistence type="predicted"/>
<feature type="binding site" evidence="5">
    <location>
        <position position="85"/>
    </location>
    <ligand>
        <name>Mg(2+)</name>
        <dbReference type="ChEBI" id="CHEBI:18420"/>
        <label>1</label>
        <note>catalytic</note>
    </ligand>
</feature>
<keyword evidence="3 5" id="KW-0479">Metal-binding</keyword>
<gene>
    <name evidence="7" type="ORF">QFZ22_000874</name>
</gene>
<comment type="caution">
    <text evidence="7">The sequence shown here is derived from an EMBL/GenBank/DDBJ whole genome shotgun (WGS) entry which is preliminary data.</text>
</comment>
<dbReference type="RefSeq" id="WP_306972400.1">
    <property type="nucleotide sequence ID" value="NZ_JAUSZV010000005.1"/>
</dbReference>
<dbReference type="Gene3D" id="3.40.190.80">
    <property type="match status" value="1"/>
</dbReference>
<evidence type="ECO:0000256" key="5">
    <source>
        <dbReference type="PIRSR" id="PIRSR600760-2"/>
    </source>
</evidence>
<dbReference type="Gene3D" id="3.30.540.10">
    <property type="entry name" value="Fructose-1,6-Bisphosphatase, subunit A, domain 1"/>
    <property type="match status" value="1"/>
</dbReference>
<dbReference type="PRINTS" id="PR00377">
    <property type="entry name" value="IMPHPHTASES"/>
</dbReference>
<feature type="binding site" evidence="5">
    <location>
        <position position="237"/>
    </location>
    <ligand>
        <name>Mg(2+)</name>
        <dbReference type="ChEBI" id="CHEBI:18420"/>
        <label>1</label>
        <note>catalytic</note>
    </ligand>
</feature>
<reference evidence="7" key="1">
    <citation type="submission" date="2023-07" db="EMBL/GenBank/DDBJ databases">
        <title>Comparative genomics of wheat-associated soil bacteria to identify genetic determinants of phenazine resistance.</title>
        <authorList>
            <person name="Mouncey N."/>
        </authorList>
    </citation>
    <scope>NUCLEOTIDE SEQUENCE</scope>
    <source>
        <strain evidence="7">V4I22</strain>
    </source>
</reference>